<comment type="caution">
    <text evidence="1">The sequence shown here is derived from an EMBL/GenBank/DDBJ whole genome shotgun (WGS) entry which is preliminary data.</text>
</comment>
<dbReference type="EMBL" id="JBHLTR010000054">
    <property type="protein sequence ID" value="MFC0561148.1"/>
    <property type="molecule type" value="Genomic_DNA"/>
</dbReference>
<dbReference type="Proteomes" id="UP001589833">
    <property type="component" value="Unassembled WGS sequence"/>
</dbReference>
<sequence>MDIPAKAICDQLEGQMEKLKIAISQEDRQSVAERVAVIEAYCQLLKSPSNNEGAKPTQETFTPVAKRDYQVQTETVQSVEQDVRGRNLLDF</sequence>
<protein>
    <submittedName>
        <fullName evidence="1">DUF5327 family protein</fullName>
    </submittedName>
</protein>
<organism evidence="1 2">
    <name type="scientific">Halalkalibacter alkalisediminis</name>
    <dbReference type="NCBI Taxonomy" id="935616"/>
    <lineage>
        <taxon>Bacteria</taxon>
        <taxon>Bacillati</taxon>
        <taxon>Bacillota</taxon>
        <taxon>Bacilli</taxon>
        <taxon>Bacillales</taxon>
        <taxon>Bacillaceae</taxon>
        <taxon>Halalkalibacter</taxon>
    </lineage>
</organism>
<dbReference type="Pfam" id="PF17261">
    <property type="entry name" value="DUF5327"/>
    <property type="match status" value="1"/>
</dbReference>
<evidence type="ECO:0000313" key="1">
    <source>
        <dbReference type="EMBL" id="MFC0561148.1"/>
    </source>
</evidence>
<evidence type="ECO:0000313" key="2">
    <source>
        <dbReference type="Proteomes" id="UP001589833"/>
    </source>
</evidence>
<proteinExistence type="predicted"/>
<dbReference type="RefSeq" id="WP_273842530.1">
    <property type="nucleotide sequence ID" value="NZ_JAQQWT010000005.1"/>
</dbReference>
<dbReference type="InterPro" id="IPR035218">
    <property type="entry name" value="DUF5327"/>
</dbReference>
<keyword evidence="2" id="KW-1185">Reference proteome</keyword>
<name>A0ABV6NK65_9BACI</name>
<gene>
    <name evidence="1" type="ORF">ACFFH4_19560</name>
</gene>
<reference evidence="1 2" key="1">
    <citation type="submission" date="2024-09" db="EMBL/GenBank/DDBJ databases">
        <authorList>
            <person name="Sun Q."/>
            <person name="Mori K."/>
        </authorList>
    </citation>
    <scope>NUCLEOTIDE SEQUENCE [LARGE SCALE GENOMIC DNA]</scope>
    <source>
        <strain evidence="1 2">NCAIM B.02301</strain>
    </source>
</reference>
<accession>A0ABV6NK65</accession>